<dbReference type="InterPro" id="IPR018674">
    <property type="entry name" value="DUF2142_membrane"/>
</dbReference>
<keyword evidence="3" id="KW-1185">Reference proteome</keyword>
<protein>
    <submittedName>
        <fullName evidence="2">Uncharacterized protein</fullName>
    </submittedName>
</protein>
<feature type="transmembrane region" description="Helical" evidence="1">
    <location>
        <begin position="231"/>
        <end position="250"/>
    </location>
</feature>
<feature type="transmembrane region" description="Helical" evidence="1">
    <location>
        <begin position="391"/>
        <end position="409"/>
    </location>
</feature>
<dbReference type="Proteomes" id="UP000058305">
    <property type="component" value="Chromosome"/>
</dbReference>
<reference evidence="2 3" key="1">
    <citation type="journal article" date="2016" name="J. Biotechnol.">
        <title>First complete genome sequence of a species in the genus Microterricola, an extremophilic cold active enzyme producing bacterial strain ERGS5:02 isolated from Sikkim Himalaya.</title>
        <authorList>
            <person name="Himanshu"/>
            <person name="Swarnkar M.K."/>
            <person name="Singh D."/>
            <person name="Kumar R."/>
        </authorList>
    </citation>
    <scope>NUCLEOTIDE SEQUENCE [LARGE SCALE GENOMIC DNA]</scope>
    <source>
        <strain evidence="2 3">ERGS5:02</strain>
    </source>
</reference>
<keyword evidence="1" id="KW-1133">Transmembrane helix</keyword>
<feature type="transmembrane region" description="Helical" evidence="1">
    <location>
        <begin position="131"/>
        <end position="150"/>
    </location>
</feature>
<keyword evidence="1" id="KW-0812">Transmembrane</keyword>
<accession>A0A0Y0N1M3</accession>
<evidence type="ECO:0000313" key="2">
    <source>
        <dbReference type="EMBL" id="AMB57837.1"/>
    </source>
</evidence>
<dbReference type="Pfam" id="PF09913">
    <property type="entry name" value="DUF2142"/>
    <property type="match status" value="1"/>
</dbReference>
<keyword evidence="1" id="KW-0472">Membrane</keyword>
<evidence type="ECO:0000256" key="1">
    <source>
        <dbReference type="SAM" id="Phobius"/>
    </source>
</evidence>
<proteinExistence type="predicted"/>
<feature type="transmembrane region" description="Helical" evidence="1">
    <location>
        <begin position="156"/>
        <end position="173"/>
    </location>
</feature>
<dbReference type="EMBL" id="CP014145">
    <property type="protein sequence ID" value="AMB57837.1"/>
    <property type="molecule type" value="Genomic_DNA"/>
</dbReference>
<feature type="transmembrane region" description="Helical" evidence="1">
    <location>
        <begin position="302"/>
        <end position="320"/>
    </location>
</feature>
<feature type="transmembrane region" description="Helical" evidence="1">
    <location>
        <begin position="100"/>
        <end position="119"/>
    </location>
</feature>
<organism evidence="2 3">
    <name type="scientific">Microterricola viridarii</name>
    <dbReference type="NCBI Taxonomy" id="412690"/>
    <lineage>
        <taxon>Bacteria</taxon>
        <taxon>Bacillati</taxon>
        <taxon>Actinomycetota</taxon>
        <taxon>Actinomycetes</taxon>
        <taxon>Micrococcales</taxon>
        <taxon>Microbacteriaceae</taxon>
        <taxon>Microterricola</taxon>
    </lineage>
</organism>
<feature type="transmembrane region" description="Helical" evidence="1">
    <location>
        <begin position="438"/>
        <end position="458"/>
    </location>
</feature>
<feature type="transmembrane region" description="Helical" evidence="1">
    <location>
        <begin position="180"/>
        <end position="196"/>
    </location>
</feature>
<reference evidence="3" key="2">
    <citation type="submission" date="2016-01" db="EMBL/GenBank/DDBJ databases">
        <title>First complete genome sequence of a species in the genus Microterricola, an extremophilic cold active enzyme producing strain ERGS5:02 isolated from Sikkim Himalaya.</title>
        <authorList>
            <person name="Kumar R."/>
            <person name="Singh D."/>
            <person name="Swarnkar M.K."/>
        </authorList>
    </citation>
    <scope>NUCLEOTIDE SEQUENCE [LARGE SCALE GENOMIC DNA]</scope>
    <source>
        <strain evidence="3">ERGS5:02</strain>
    </source>
</reference>
<feature type="transmembrane region" description="Helical" evidence="1">
    <location>
        <begin position="327"/>
        <end position="346"/>
    </location>
</feature>
<sequence>MGASPDEPAHIIKAAAVAQGEWLGQRSEQSGVVEVAVPRGLASAQEWACTAHDSSQPASCLPNFVSDGKLTPTVTSAGLYNPVYYALVGWPSLLTDDPRLAVYGMRVVSAVLVSFFFAVTMTALLTFRRPFIAGIATLTVLTPTVFFLTGAVNPNALEVATGAALLSVLLLLVRGPELRSPAVAVAVVAVSGALLANTRGLSPLWMASIALIAIVGAPWPRLRALLARPAAWAALAALAAGVGFAVWWLLYSGTLGSMGSFSGAGAVTPVRAFVTMLVDRAFDPGLIGLFGWLDTPAPEITFVLWSFLSLGLVLAAAIVARGRDIAALLMALAMFFLIPPAMQAASIEASGYIWQGRYTLIAFAALAVTCAVILMQADPAVRLERRVQRKALILVVALVTAVQAYTLLFTTKRYAVGIDGWWGDFLHAAHWYPPLGPFTWVIALVLGLAAIAVVWAAWAEKPVDAEAPVDVEAPVDAEAPALLLPTR</sequence>
<feature type="transmembrane region" description="Helical" evidence="1">
    <location>
        <begin position="202"/>
        <end position="219"/>
    </location>
</feature>
<evidence type="ECO:0000313" key="3">
    <source>
        <dbReference type="Proteomes" id="UP000058305"/>
    </source>
</evidence>
<name>A0A0Y0N1M3_9MICO</name>
<gene>
    <name evidence="2" type="ORF">AWU67_01980</name>
</gene>
<feature type="transmembrane region" description="Helical" evidence="1">
    <location>
        <begin position="358"/>
        <end position="379"/>
    </location>
</feature>
<dbReference type="KEGG" id="mvd:AWU67_01980"/>
<dbReference type="AlphaFoldDB" id="A0A0Y0N1M3"/>